<keyword evidence="2" id="KW-1185">Reference proteome</keyword>
<accession>A0A926Y0N8</accession>
<proteinExistence type="predicted"/>
<name>A0A926Y0N8_9BACT</name>
<comment type="caution">
    <text evidence="1">The sequence shown here is derived from an EMBL/GenBank/DDBJ whole genome shotgun (WGS) entry which is preliminary data.</text>
</comment>
<reference evidence="1" key="1">
    <citation type="submission" date="2020-09" db="EMBL/GenBank/DDBJ databases">
        <authorList>
            <person name="Kim M.K."/>
        </authorList>
    </citation>
    <scope>NUCLEOTIDE SEQUENCE</scope>
    <source>
        <strain evidence="1">BT702</strain>
    </source>
</reference>
<gene>
    <name evidence="1" type="ORF">IC229_24025</name>
</gene>
<evidence type="ECO:0000313" key="1">
    <source>
        <dbReference type="EMBL" id="MBD2703735.1"/>
    </source>
</evidence>
<sequence>MKNLLGFISLLFCFLACSRSDKDLLLTPDGPDGSKNVTALLNDSTWYGRGNASKVIAVAGDACRLNRFNLYVSNELPYPKGARESAPYDCIGPCNTTQHLSFEKVPLAVGKYNMTDLTACSPYPLTGASYGLLIGGDAIFASYTAKGTDSGWIEVTRADTVANVVEGNFELALTSQSAKSVRFRNGRFAVRLQK</sequence>
<organism evidence="1 2">
    <name type="scientific">Spirosoma profusum</name>
    <dbReference type="NCBI Taxonomy" id="2771354"/>
    <lineage>
        <taxon>Bacteria</taxon>
        <taxon>Pseudomonadati</taxon>
        <taxon>Bacteroidota</taxon>
        <taxon>Cytophagia</taxon>
        <taxon>Cytophagales</taxon>
        <taxon>Cytophagaceae</taxon>
        <taxon>Spirosoma</taxon>
    </lineage>
</organism>
<dbReference type="RefSeq" id="WP_190889639.1">
    <property type="nucleotide sequence ID" value="NZ_JACWZY010000024.1"/>
</dbReference>
<dbReference type="AlphaFoldDB" id="A0A926Y0N8"/>
<dbReference type="EMBL" id="JACWZY010000024">
    <property type="protein sequence ID" value="MBD2703735.1"/>
    <property type="molecule type" value="Genomic_DNA"/>
</dbReference>
<evidence type="ECO:0000313" key="2">
    <source>
        <dbReference type="Proteomes" id="UP000598820"/>
    </source>
</evidence>
<dbReference type="Proteomes" id="UP000598820">
    <property type="component" value="Unassembled WGS sequence"/>
</dbReference>
<protein>
    <submittedName>
        <fullName evidence="1">Uncharacterized protein</fullName>
    </submittedName>
</protein>